<evidence type="ECO:0000313" key="2">
    <source>
        <dbReference type="EMBL" id="BBU21584.1"/>
    </source>
</evidence>
<accession>A0AAD1H184</accession>
<evidence type="ECO:0008006" key="4">
    <source>
        <dbReference type="Google" id="ProtNLM"/>
    </source>
</evidence>
<protein>
    <recommendedName>
        <fullName evidence="4">TM2 domain-containing protein</fullName>
    </recommendedName>
</protein>
<evidence type="ECO:0000313" key="3">
    <source>
        <dbReference type="Proteomes" id="UP000464624"/>
    </source>
</evidence>
<dbReference type="EMBL" id="AP022314">
    <property type="protein sequence ID" value="BBU21584.1"/>
    <property type="molecule type" value="Genomic_DNA"/>
</dbReference>
<evidence type="ECO:0000256" key="1">
    <source>
        <dbReference type="SAM" id="MobiDB-lite"/>
    </source>
</evidence>
<dbReference type="Proteomes" id="UP000464624">
    <property type="component" value="Chromosome"/>
</dbReference>
<feature type="compositionally biased region" description="Pro residues" evidence="1">
    <location>
        <begin position="1"/>
        <end position="10"/>
    </location>
</feature>
<dbReference type="AlphaFoldDB" id="A0AAD1H184"/>
<proteinExistence type="predicted"/>
<sequence length="149" mass="15709">MSTPPGPPGQQPEWREPNPYGFPNPAVPPASWHPGYYGQPYGYSGYPGYAVDPQAPYGRDPATGLPLSDKSAAAAGCLQLFVGMLGVGRFYIGSVAVGGIQLALTIIGLILTIVFVGFPILFGVAIWAFVDAIMMFTGAVPDAHGRKLR</sequence>
<gene>
    <name evidence="2" type="ORF">MYXE_13730</name>
</gene>
<organism evidence="2 3">
    <name type="scientific">Mycobacterium xenopi</name>
    <dbReference type="NCBI Taxonomy" id="1789"/>
    <lineage>
        <taxon>Bacteria</taxon>
        <taxon>Bacillati</taxon>
        <taxon>Actinomycetota</taxon>
        <taxon>Actinomycetes</taxon>
        <taxon>Mycobacteriales</taxon>
        <taxon>Mycobacteriaceae</taxon>
        <taxon>Mycobacterium</taxon>
    </lineage>
</organism>
<dbReference type="KEGG" id="mxe:MYXE_13730"/>
<name>A0AAD1H184_MYCXE</name>
<feature type="region of interest" description="Disordered" evidence="1">
    <location>
        <begin position="1"/>
        <end position="22"/>
    </location>
</feature>
<dbReference type="RefSeq" id="WP_085196969.1">
    <property type="nucleotide sequence ID" value="NZ_AP022314.1"/>
</dbReference>
<reference evidence="2 3" key="1">
    <citation type="submission" date="2019-12" db="EMBL/GenBank/DDBJ databases">
        <title>Complete genome sequence of Mycolicibacterium xenopi str. JCM15661T.</title>
        <authorList>
            <person name="Yoshida M."/>
            <person name="Fukano H."/>
            <person name="Asakura T."/>
            <person name="Hoshino Y."/>
        </authorList>
    </citation>
    <scope>NUCLEOTIDE SEQUENCE [LARGE SCALE GENOMIC DNA]</scope>
    <source>
        <strain evidence="2 3">JCM 15661T</strain>
    </source>
</reference>